<evidence type="ECO:0000313" key="18">
    <source>
        <dbReference type="Proteomes" id="UP000002714"/>
    </source>
</evidence>
<dbReference type="RefSeq" id="WP_011371704.1">
    <property type="nucleotide sequence ID" value="NC_007575.1"/>
</dbReference>
<dbReference type="GO" id="GO:0000272">
    <property type="term" value="P:polysaccharide catabolic process"/>
    <property type="evidence" value="ECO:0007669"/>
    <property type="project" value="UniProtKB-KW"/>
</dbReference>
<evidence type="ECO:0000256" key="3">
    <source>
        <dbReference type="ARBA" id="ARBA00022475"/>
    </source>
</evidence>
<dbReference type="AlphaFoldDB" id="Q30UI2"/>
<accession>Q30UI2</accession>
<name>Q30UI2_SULDN</name>
<evidence type="ECO:0000256" key="5">
    <source>
        <dbReference type="ARBA" id="ARBA00022525"/>
    </source>
</evidence>
<keyword evidence="4" id="KW-0134">Cell wall</keyword>
<dbReference type="PANTHER" id="PTHR16631">
    <property type="entry name" value="GLUCAN 1,3-BETA-GLUCOSIDASE"/>
    <property type="match status" value="1"/>
</dbReference>
<evidence type="ECO:0000256" key="9">
    <source>
        <dbReference type="ARBA" id="ARBA00023180"/>
    </source>
</evidence>
<evidence type="ECO:0000256" key="11">
    <source>
        <dbReference type="ARBA" id="ARBA00023316"/>
    </source>
</evidence>
<keyword evidence="10" id="KW-0119">Carbohydrate metabolism</keyword>
<keyword evidence="3" id="KW-1003">Cell membrane</keyword>
<dbReference type="InterPro" id="IPR050732">
    <property type="entry name" value="Beta-glucan_modifiers"/>
</dbReference>
<evidence type="ECO:0000313" key="17">
    <source>
        <dbReference type="EMBL" id="ABB43349.1"/>
    </source>
</evidence>
<feature type="transmembrane region" description="Helical" evidence="16">
    <location>
        <begin position="7"/>
        <end position="27"/>
    </location>
</feature>
<dbReference type="GO" id="GO:0005886">
    <property type="term" value="C:plasma membrane"/>
    <property type="evidence" value="ECO:0007669"/>
    <property type="project" value="UniProtKB-SubCell"/>
</dbReference>
<keyword evidence="6" id="KW-0732">Signal</keyword>
<feature type="transmembrane region" description="Helical" evidence="16">
    <location>
        <begin position="376"/>
        <end position="395"/>
    </location>
</feature>
<feature type="transmembrane region" description="Helical" evidence="16">
    <location>
        <begin position="531"/>
        <end position="547"/>
    </location>
</feature>
<sequence length="638" mass="72287">MKKISTLILSILTILFFWLLIGSFFTLKESNDSSSKLQCVSYAPFSKDESPLTFSDGVVISEELVRSDLALLAKYTTCIRTYSTLGLEIVPKIARENGLKMYMGAWVSSDKIITKKEINKLISLAKENEDVVKAVIVGNEVLLRGDTSENQLVSYIKQVKEALPNTKVTYADVWEFWVKHPKIKEVTDFVTIHILPYWEDDPMNIEKSIGHLADVRGEVEAILGDKNILIGETGWPSEGRMREDALPSKINQAIFIREFVKLADANGWSYNIIEAFDQPWKRVSEGAVGGFWGLFDKDRGDKGVLSAEVSNFSNYKVLMFGSIALVLLFSLLLKNREISRKNLMLFYIFNTLFAILFTLSLEQYSVSVRDIWEFSWAALVLCVHIFIYYLTLAYISEDRAAYVVGVRDILSQKTRGVDASLMLLFYTSFILVAIVNLSLAFDGRYRNFEVYIFAISIISFLFLYRKAYTKLLFGKFEKAVFAIILLSSITIFINETYLNIFSNVWVLISLGYAYMLYIGSKKISYSELKKVAFYTVLFLGLFWALKYEFLRNSTLILECANSSSSSLCHIRDALGLYIYLGYFGFTALIFTLVGYFTNDKMVLFIALMVSIGAIVLGNTPLGAIASLAALYMLIEVDS</sequence>
<evidence type="ECO:0000256" key="4">
    <source>
        <dbReference type="ARBA" id="ARBA00022512"/>
    </source>
</evidence>
<evidence type="ECO:0000256" key="6">
    <source>
        <dbReference type="ARBA" id="ARBA00022729"/>
    </source>
</evidence>
<feature type="transmembrane region" description="Helical" evidence="16">
    <location>
        <begin position="500"/>
        <end position="519"/>
    </location>
</feature>
<evidence type="ECO:0000256" key="2">
    <source>
        <dbReference type="ARBA" id="ARBA00004236"/>
    </source>
</evidence>
<feature type="transmembrane region" description="Helical" evidence="16">
    <location>
        <begin position="445"/>
        <end position="464"/>
    </location>
</feature>
<keyword evidence="12" id="KW-0624">Polysaccharide degradation</keyword>
<evidence type="ECO:0000256" key="13">
    <source>
        <dbReference type="ARBA" id="ARBA00037649"/>
    </source>
</evidence>
<feature type="transmembrane region" description="Helical" evidence="16">
    <location>
        <begin position="345"/>
        <end position="364"/>
    </location>
</feature>
<evidence type="ECO:0000256" key="15">
    <source>
        <dbReference type="ARBA" id="ARBA00043078"/>
    </source>
</evidence>
<evidence type="ECO:0000256" key="1">
    <source>
        <dbReference type="ARBA" id="ARBA00004191"/>
    </source>
</evidence>
<comment type="function">
    <text evidence="13">Glucanases play a role in cell expansion during growth, in cell-cell fusion during mating, and in spore release during sporulation. This enzyme may be involved in beta-glucan degradation. Active on laminarin and lichenan.</text>
</comment>
<evidence type="ECO:0000256" key="12">
    <source>
        <dbReference type="ARBA" id="ARBA00023326"/>
    </source>
</evidence>
<dbReference type="HOGENOM" id="CLU_016454_1_0_7"/>
<keyword evidence="16" id="KW-1133">Transmembrane helix</keyword>
<keyword evidence="11" id="KW-0961">Cell wall biogenesis/degradation</keyword>
<feature type="transmembrane region" description="Helical" evidence="16">
    <location>
        <begin position="603"/>
        <end position="634"/>
    </location>
</feature>
<dbReference type="InterPro" id="IPR000490">
    <property type="entry name" value="Glyco_hydro_17"/>
</dbReference>
<feature type="transmembrane region" description="Helical" evidence="16">
    <location>
        <begin position="576"/>
        <end position="596"/>
    </location>
</feature>
<dbReference type="GO" id="GO:0071555">
    <property type="term" value="P:cell wall organization"/>
    <property type="evidence" value="ECO:0007669"/>
    <property type="project" value="UniProtKB-KW"/>
</dbReference>
<feature type="transmembrane region" description="Helical" evidence="16">
    <location>
        <begin position="416"/>
        <end position="439"/>
    </location>
</feature>
<gene>
    <name evidence="17" type="ordered locus">Suden_0068</name>
</gene>
<dbReference type="Proteomes" id="UP000002714">
    <property type="component" value="Chromosome"/>
</dbReference>
<dbReference type="PROSITE" id="PS00587">
    <property type="entry name" value="GLYCOSYL_HYDROL_F17"/>
    <property type="match status" value="1"/>
</dbReference>
<evidence type="ECO:0000256" key="14">
    <source>
        <dbReference type="ARBA" id="ARBA00042373"/>
    </source>
</evidence>
<evidence type="ECO:0000256" key="16">
    <source>
        <dbReference type="SAM" id="Phobius"/>
    </source>
</evidence>
<protein>
    <recommendedName>
        <fullName evidence="15">Endo-1,3-beta-glucanase btgC</fullName>
    </recommendedName>
    <alternativeName>
        <fullName evidence="14">Laminarinase btgC</fullName>
    </alternativeName>
</protein>
<comment type="subcellular location">
    <subcellularLocation>
        <location evidence="2">Cell membrane</location>
    </subcellularLocation>
    <subcellularLocation>
        <location evidence="1">Secreted</location>
        <location evidence="1">Cell wall</location>
    </subcellularLocation>
</comment>
<keyword evidence="16" id="KW-0812">Transmembrane</keyword>
<organism evidence="17 18">
    <name type="scientific">Sulfurimonas denitrificans (strain ATCC 33889 / DSM 1251)</name>
    <name type="common">Thiomicrospira denitrificans (strain ATCC 33889 / DSM 1251)</name>
    <dbReference type="NCBI Taxonomy" id="326298"/>
    <lineage>
        <taxon>Bacteria</taxon>
        <taxon>Pseudomonadati</taxon>
        <taxon>Campylobacterota</taxon>
        <taxon>Epsilonproteobacteria</taxon>
        <taxon>Campylobacterales</taxon>
        <taxon>Sulfurimonadaceae</taxon>
        <taxon>Sulfurimonas</taxon>
    </lineage>
</organism>
<dbReference type="Gene3D" id="3.20.20.80">
    <property type="entry name" value="Glycosidases"/>
    <property type="match status" value="1"/>
</dbReference>
<dbReference type="GO" id="GO:0004553">
    <property type="term" value="F:hydrolase activity, hydrolyzing O-glycosyl compounds"/>
    <property type="evidence" value="ECO:0007669"/>
    <property type="project" value="InterPro"/>
</dbReference>
<keyword evidence="5" id="KW-0964">Secreted</keyword>
<dbReference type="STRING" id="326298.Suden_0068"/>
<dbReference type="KEGG" id="tdn:Suden_0068"/>
<dbReference type="OrthoDB" id="9806824at2"/>
<dbReference type="eggNOG" id="COG5309">
    <property type="taxonomic scope" value="Bacteria"/>
</dbReference>
<evidence type="ECO:0000256" key="7">
    <source>
        <dbReference type="ARBA" id="ARBA00022801"/>
    </source>
</evidence>
<keyword evidence="7" id="KW-0378">Hydrolase</keyword>
<feature type="transmembrane region" description="Helical" evidence="16">
    <location>
        <begin position="315"/>
        <end position="333"/>
    </location>
</feature>
<dbReference type="InterPro" id="IPR017853">
    <property type="entry name" value="GH"/>
</dbReference>
<reference evidence="17 18" key="1">
    <citation type="journal article" date="2008" name="Appl. Environ. Microbiol.">
        <title>Genome of the epsilonproteobacterial chemolithoautotroph Sulfurimonas denitrificans.</title>
        <authorList>
            <person name="Sievert S.M."/>
            <person name="Scott K.M."/>
            <person name="Klotz M.G."/>
            <person name="Chain P.S.G."/>
            <person name="Hauser L.J."/>
            <person name="Hemp J."/>
            <person name="Huegler M."/>
            <person name="Land M."/>
            <person name="Lapidus A."/>
            <person name="Larimer F.W."/>
            <person name="Lucas S."/>
            <person name="Malfatti S.A."/>
            <person name="Meyer F."/>
            <person name="Paulsen I.T."/>
            <person name="Ren Q."/>
            <person name="Simon J."/>
            <person name="Bailey K."/>
            <person name="Diaz E."/>
            <person name="Fitzpatrick K.A."/>
            <person name="Glover B."/>
            <person name="Gwatney N."/>
            <person name="Korajkic A."/>
            <person name="Long A."/>
            <person name="Mobberley J.M."/>
            <person name="Pantry S.N."/>
            <person name="Pazder G."/>
            <person name="Peterson S."/>
            <person name="Quintanilla J.D."/>
            <person name="Sprinkle R."/>
            <person name="Stephens J."/>
            <person name="Thomas P."/>
            <person name="Vaughn R."/>
            <person name="Weber M.J."/>
            <person name="Wooten L.L."/>
        </authorList>
    </citation>
    <scope>NUCLEOTIDE SEQUENCE [LARGE SCALE GENOMIC DNA]</scope>
    <source>
        <strain evidence="18">ATCC 33889 / DSM 1251</strain>
    </source>
</reference>
<dbReference type="PANTHER" id="PTHR16631:SF17">
    <property type="entry name" value="GLUCAN ENDO-1,3-BETA-GLUCOSIDASE BTGC"/>
    <property type="match status" value="1"/>
</dbReference>
<feature type="transmembrane region" description="Helical" evidence="16">
    <location>
        <begin position="476"/>
        <end position="494"/>
    </location>
</feature>
<keyword evidence="18" id="KW-1185">Reference proteome</keyword>
<evidence type="ECO:0000256" key="8">
    <source>
        <dbReference type="ARBA" id="ARBA00023136"/>
    </source>
</evidence>
<keyword evidence="8 16" id="KW-0472">Membrane</keyword>
<keyword evidence="9" id="KW-0325">Glycoprotein</keyword>
<evidence type="ECO:0000256" key="10">
    <source>
        <dbReference type="ARBA" id="ARBA00023277"/>
    </source>
</evidence>
<dbReference type="CAZy" id="GH17">
    <property type="family name" value="Glycoside Hydrolase Family 17"/>
</dbReference>
<proteinExistence type="predicted"/>
<dbReference type="EMBL" id="CP000153">
    <property type="protein sequence ID" value="ABB43349.1"/>
    <property type="molecule type" value="Genomic_DNA"/>
</dbReference>
<dbReference type="SUPFAM" id="SSF51445">
    <property type="entry name" value="(Trans)glycosidases"/>
    <property type="match status" value="1"/>
</dbReference>